<dbReference type="GeneID" id="77000046"/>
<comment type="caution">
    <text evidence="2">The sequence shown here is derived from an EMBL/GenBank/DDBJ whole genome shotgun (WGS) entry which is preliminary data.</text>
</comment>
<keyword evidence="3" id="KW-1185">Reference proteome</keyword>
<organism evidence="2 3">
    <name type="scientific">Paenibacillus thiaminolyticus</name>
    <name type="common">Bacillus thiaminolyticus</name>
    <dbReference type="NCBI Taxonomy" id="49283"/>
    <lineage>
        <taxon>Bacteria</taxon>
        <taxon>Bacillati</taxon>
        <taxon>Bacillota</taxon>
        <taxon>Bacilli</taxon>
        <taxon>Bacillales</taxon>
        <taxon>Paenibacillaceae</taxon>
        <taxon>Paenibacillus</taxon>
    </lineage>
</organism>
<protein>
    <submittedName>
        <fullName evidence="2">Uncharacterized protein</fullName>
    </submittedName>
</protein>
<evidence type="ECO:0000313" key="3">
    <source>
        <dbReference type="Proteomes" id="UP001209276"/>
    </source>
</evidence>
<proteinExistence type="predicted"/>
<accession>A0ABT4FXQ7</accession>
<dbReference type="EMBL" id="JAMDMM010000032">
    <property type="protein sequence ID" value="MCY9608942.1"/>
    <property type="molecule type" value="Genomic_DNA"/>
</dbReference>
<gene>
    <name evidence="2" type="ORF">M5W83_17505</name>
</gene>
<reference evidence="2 3" key="1">
    <citation type="submission" date="2022-05" db="EMBL/GenBank/DDBJ databases">
        <title>Genome Sequencing of Bee-Associated Microbes.</title>
        <authorList>
            <person name="Dunlap C."/>
        </authorList>
    </citation>
    <scope>NUCLEOTIDE SEQUENCE [LARGE SCALE GENOMIC DNA]</scope>
    <source>
        <strain evidence="2 3">NRRL B-14613</strain>
    </source>
</reference>
<feature type="region of interest" description="Disordered" evidence="1">
    <location>
        <begin position="1"/>
        <end position="29"/>
    </location>
</feature>
<dbReference type="Proteomes" id="UP001209276">
    <property type="component" value="Unassembled WGS sequence"/>
</dbReference>
<sequence>MDASSSLSGSFRHGYEEAGRTGHWASASRTFIPGERERRRYSKYPRL</sequence>
<evidence type="ECO:0000256" key="1">
    <source>
        <dbReference type="SAM" id="MobiDB-lite"/>
    </source>
</evidence>
<evidence type="ECO:0000313" key="2">
    <source>
        <dbReference type="EMBL" id="MCY9608942.1"/>
    </source>
</evidence>
<dbReference type="RefSeq" id="WP_164776257.1">
    <property type="nucleotide sequence ID" value="NZ_CABMNB010000025.1"/>
</dbReference>
<name>A0ABT4FXQ7_PANTH</name>